<feature type="compositionally biased region" description="Basic residues" evidence="1">
    <location>
        <begin position="41"/>
        <end position="50"/>
    </location>
</feature>
<evidence type="ECO:0000256" key="1">
    <source>
        <dbReference type="SAM" id="MobiDB-lite"/>
    </source>
</evidence>
<feature type="compositionally biased region" description="Low complexity" evidence="1">
    <location>
        <begin position="13"/>
        <end position="40"/>
    </location>
</feature>
<feature type="compositionally biased region" description="Polar residues" evidence="1">
    <location>
        <begin position="1"/>
        <end position="12"/>
    </location>
</feature>
<comment type="caution">
    <text evidence="2">The sequence shown here is derived from an EMBL/GenBank/DDBJ whole genome shotgun (WGS) entry which is preliminary data.</text>
</comment>
<accession>A0A813JSQ9</accession>
<sequence length="97" mass="10845">MLQRNRAWQATATTTTSSNNTNKNSNNNSNNNNDDSSSSKNKNKNNKHKNNNNNNSLCVEPQFSMSCLLLAVSSWFNCQHQQLPFVGLSVCVVCKLH</sequence>
<dbReference type="Proteomes" id="UP000626109">
    <property type="component" value="Unassembled WGS sequence"/>
</dbReference>
<protein>
    <submittedName>
        <fullName evidence="2">Uncharacterized protein</fullName>
    </submittedName>
</protein>
<name>A0A813JSQ9_POLGL</name>
<dbReference type="AlphaFoldDB" id="A0A813JSQ9"/>
<reference evidence="2" key="1">
    <citation type="submission" date="2021-02" db="EMBL/GenBank/DDBJ databases">
        <authorList>
            <person name="Dougan E. K."/>
            <person name="Rhodes N."/>
            <person name="Thang M."/>
            <person name="Chan C."/>
        </authorList>
    </citation>
    <scope>NUCLEOTIDE SEQUENCE</scope>
</reference>
<gene>
    <name evidence="2" type="ORF">PGLA2088_LOCUS24176</name>
</gene>
<feature type="region of interest" description="Disordered" evidence="1">
    <location>
        <begin position="1"/>
        <end position="55"/>
    </location>
</feature>
<evidence type="ECO:0000313" key="2">
    <source>
        <dbReference type="EMBL" id="CAE8684885.1"/>
    </source>
</evidence>
<proteinExistence type="predicted"/>
<organism evidence="2 3">
    <name type="scientific">Polarella glacialis</name>
    <name type="common">Dinoflagellate</name>
    <dbReference type="NCBI Taxonomy" id="89957"/>
    <lineage>
        <taxon>Eukaryota</taxon>
        <taxon>Sar</taxon>
        <taxon>Alveolata</taxon>
        <taxon>Dinophyceae</taxon>
        <taxon>Suessiales</taxon>
        <taxon>Suessiaceae</taxon>
        <taxon>Polarella</taxon>
    </lineage>
</organism>
<dbReference type="EMBL" id="CAJNNW010026383">
    <property type="protein sequence ID" value="CAE8684885.1"/>
    <property type="molecule type" value="Genomic_DNA"/>
</dbReference>
<evidence type="ECO:0000313" key="3">
    <source>
        <dbReference type="Proteomes" id="UP000626109"/>
    </source>
</evidence>